<proteinExistence type="predicted"/>
<protein>
    <submittedName>
        <fullName evidence="4">Protein SRG1</fullName>
    </submittedName>
</protein>
<name>A0A438DQF8_VITVI</name>
<organism evidence="4 5">
    <name type="scientific">Vitis vinifera</name>
    <name type="common">Grape</name>
    <dbReference type="NCBI Taxonomy" id="29760"/>
    <lineage>
        <taxon>Eukaryota</taxon>
        <taxon>Viridiplantae</taxon>
        <taxon>Streptophyta</taxon>
        <taxon>Embryophyta</taxon>
        <taxon>Tracheophyta</taxon>
        <taxon>Spermatophyta</taxon>
        <taxon>Magnoliopsida</taxon>
        <taxon>eudicotyledons</taxon>
        <taxon>Gunneridae</taxon>
        <taxon>Pentapetalae</taxon>
        <taxon>rosids</taxon>
        <taxon>Vitales</taxon>
        <taxon>Vitaceae</taxon>
        <taxon>Viteae</taxon>
        <taxon>Vitis</taxon>
    </lineage>
</organism>
<evidence type="ECO:0000256" key="1">
    <source>
        <dbReference type="ARBA" id="ARBA00022723"/>
    </source>
</evidence>
<dbReference type="InterPro" id="IPR027443">
    <property type="entry name" value="IPNS-like_sf"/>
</dbReference>
<evidence type="ECO:0000259" key="3">
    <source>
        <dbReference type="Pfam" id="PF14226"/>
    </source>
</evidence>
<feature type="domain" description="Non-haem dioxygenase N-terminal" evidence="3">
    <location>
        <begin position="52"/>
        <end position="86"/>
    </location>
</feature>
<keyword evidence="2" id="KW-0408">Iron</keyword>
<comment type="caution">
    <text evidence="4">The sequence shown here is derived from an EMBL/GenBank/DDBJ whole genome shotgun (WGS) entry which is preliminary data.</text>
</comment>
<dbReference type="GO" id="GO:0046872">
    <property type="term" value="F:metal ion binding"/>
    <property type="evidence" value="ECO:0007669"/>
    <property type="project" value="UniProtKB-KW"/>
</dbReference>
<evidence type="ECO:0000313" key="5">
    <source>
        <dbReference type="Proteomes" id="UP000288805"/>
    </source>
</evidence>
<accession>A0A438DQF8</accession>
<reference evidence="4 5" key="1">
    <citation type="journal article" date="2018" name="PLoS Genet.">
        <title>Population sequencing reveals clonal diversity and ancestral inbreeding in the grapevine cultivar Chardonnay.</title>
        <authorList>
            <person name="Roach M.J."/>
            <person name="Johnson D.L."/>
            <person name="Bohlmann J."/>
            <person name="van Vuuren H.J."/>
            <person name="Jones S.J."/>
            <person name="Pretorius I.S."/>
            <person name="Schmidt S.A."/>
            <person name="Borneman A.R."/>
        </authorList>
    </citation>
    <scope>NUCLEOTIDE SEQUENCE [LARGE SCALE GENOMIC DNA]</scope>
    <source>
        <strain evidence="5">cv. Chardonnay</strain>
        <tissue evidence="4">Leaf</tissue>
    </source>
</reference>
<dbReference type="InterPro" id="IPR026992">
    <property type="entry name" value="DIOX_N"/>
</dbReference>
<gene>
    <name evidence="4" type="primary">SRG1_21</name>
    <name evidence="4" type="ORF">CK203_116123</name>
</gene>
<dbReference type="SUPFAM" id="SSF51197">
    <property type="entry name" value="Clavaminate synthase-like"/>
    <property type="match status" value="1"/>
</dbReference>
<evidence type="ECO:0000313" key="4">
    <source>
        <dbReference type="EMBL" id="RVW37660.1"/>
    </source>
</evidence>
<dbReference type="Pfam" id="PF14226">
    <property type="entry name" value="DIOX_N"/>
    <property type="match status" value="1"/>
</dbReference>
<keyword evidence="1" id="KW-0479">Metal-binding</keyword>
<sequence length="176" mass="19825">MESGLSSLGSSLLVPCVQELVKEPLTAVPHRYVRPEQDSPVLSNATDSMPHVPIIDLHRLLSADFTHSELEKLHRACQEWGFFQVHVFNSFPSLYKQSVGLQLMGGQGYCDEQVGEKTEKGRCYQVIKTMENTNEEVGEKFEMGGCYRAINNGQQGAIKLINAMYRWMILTLDAKM</sequence>
<evidence type="ECO:0000256" key="2">
    <source>
        <dbReference type="ARBA" id="ARBA00023004"/>
    </source>
</evidence>
<dbReference type="Proteomes" id="UP000288805">
    <property type="component" value="Unassembled WGS sequence"/>
</dbReference>
<dbReference type="Gene3D" id="2.60.120.330">
    <property type="entry name" value="B-lactam Antibiotic, Isopenicillin N Synthase, Chain"/>
    <property type="match status" value="1"/>
</dbReference>
<dbReference type="EMBL" id="QGNW01001532">
    <property type="protein sequence ID" value="RVW37660.1"/>
    <property type="molecule type" value="Genomic_DNA"/>
</dbReference>
<dbReference type="AlphaFoldDB" id="A0A438DQF8"/>